<reference evidence="1" key="2">
    <citation type="journal article" date="2021" name="PeerJ">
        <title>Extensive microbial diversity within the chicken gut microbiome revealed by metagenomics and culture.</title>
        <authorList>
            <person name="Gilroy R."/>
            <person name="Ravi A."/>
            <person name="Getino M."/>
            <person name="Pursley I."/>
            <person name="Horton D.L."/>
            <person name="Alikhan N.F."/>
            <person name="Baker D."/>
            <person name="Gharbi K."/>
            <person name="Hall N."/>
            <person name="Watson M."/>
            <person name="Adriaenssens E.M."/>
            <person name="Foster-Nyarko E."/>
            <person name="Jarju S."/>
            <person name="Secka A."/>
            <person name="Antonio M."/>
            <person name="Oren A."/>
            <person name="Chaudhuri R.R."/>
            <person name="La Ragione R."/>
            <person name="Hildebrand F."/>
            <person name="Pallen M.J."/>
        </authorList>
    </citation>
    <scope>NUCLEOTIDE SEQUENCE</scope>
    <source>
        <strain evidence="1">1063</strain>
    </source>
</reference>
<dbReference type="SUPFAM" id="SSF48371">
    <property type="entry name" value="ARM repeat"/>
    <property type="match status" value="1"/>
</dbReference>
<dbReference type="EMBL" id="DVMN01000103">
    <property type="protein sequence ID" value="HIU21722.1"/>
    <property type="molecule type" value="Genomic_DNA"/>
</dbReference>
<name>A0A9D1HSX1_9FIRM</name>
<comment type="caution">
    <text evidence="1">The sequence shown here is derived from an EMBL/GenBank/DDBJ whole genome shotgun (WGS) entry which is preliminary data.</text>
</comment>
<dbReference type="CDD" id="cd06561">
    <property type="entry name" value="AlkD_like"/>
    <property type="match status" value="1"/>
</dbReference>
<protein>
    <submittedName>
        <fullName evidence="1">DNA alkylation repair protein</fullName>
    </submittedName>
</protein>
<dbReference type="InterPro" id="IPR016024">
    <property type="entry name" value="ARM-type_fold"/>
</dbReference>
<reference evidence="1" key="1">
    <citation type="submission" date="2020-10" db="EMBL/GenBank/DDBJ databases">
        <authorList>
            <person name="Gilroy R."/>
        </authorList>
    </citation>
    <scope>NUCLEOTIDE SEQUENCE</scope>
    <source>
        <strain evidence="1">1063</strain>
    </source>
</reference>
<organism evidence="1 2">
    <name type="scientific">Candidatus Limadaptatus stercorigallinarum</name>
    <dbReference type="NCBI Taxonomy" id="2840845"/>
    <lineage>
        <taxon>Bacteria</taxon>
        <taxon>Bacillati</taxon>
        <taxon>Bacillota</taxon>
        <taxon>Clostridia</taxon>
        <taxon>Eubacteriales</taxon>
        <taxon>Candidatus Limadaptatus</taxon>
    </lineage>
</organism>
<dbReference type="Proteomes" id="UP000824088">
    <property type="component" value="Unassembled WGS sequence"/>
</dbReference>
<dbReference type="InterPro" id="IPR014825">
    <property type="entry name" value="DNA_alkylation"/>
</dbReference>
<dbReference type="AlphaFoldDB" id="A0A9D1HSX1"/>
<proteinExistence type="predicted"/>
<evidence type="ECO:0000313" key="2">
    <source>
        <dbReference type="Proteomes" id="UP000824088"/>
    </source>
</evidence>
<dbReference type="Gene3D" id="1.25.10.90">
    <property type="match status" value="1"/>
</dbReference>
<gene>
    <name evidence="1" type="ORF">IAD51_05790</name>
</gene>
<dbReference type="Pfam" id="PF08713">
    <property type="entry name" value="DNA_alkylation"/>
    <property type="match status" value="1"/>
</dbReference>
<accession>A0A9D1HSX1</accession>
<evidence type="ECO:0000313" key="1">
    <source>
        <dbReference type="EMBL" id="HIU21722.1"/>
    </source>
</evidence>
<sequence length="228" mass="26095">MDVTEELKKLADAEYRAFHLKLVPGIDPQRVLGVRIPCIRALAKRMTEDDKKEFLTRLPHFFTEENTLHAVVLNGIKDFDAAAAELERFLPYVDNWAVCDAISPKCFAKRGVSARLRALAYGWTESPRVYTARYGVNCLRDFFLGEAYDPDVLRKVALTHGDYYVDMAAAWFFCDALIKRWEDAVVWFEEGGLTAAVHRKAVRKAVESFRISDERKAYLRSLPLPSEN</sequence>